<reference evidence="2" key="1">
    <citation type="submission" date="2014-09" db="EMBL/GenBank/DDBJ databases">
        <authorList>
            <person name="Magalhaes I.L.F."/>
            <person name="Oliveira U."/>
            <person name="Santos F.R."/>
            <person name="Vidigal T.H.D.A."/>
            <person name="Brescovit A.D."/>
            <person name="Santos A.J."/>
        </authorList>
    </citation>
    <scope>NUCLEOTIDE SEQUENCE</scope>
    <source>
        <tissue evidence="2">Shoot tissue taken approximately 20 cm above the soil surface</tissue>
    </source>
</reference>
<dbReference type="AlphaFoldDB" id="A0A0A9E5X8"/>
<protein>
    <submittedName>
        <fullName evidence="2">Uncharacterized protein</fullName>
    </submittedName>
</protein>
<name>A0A0A9E5X8_ARUDO</name>
<keyword evidence="1" id="KW-0472">Membrane</keyword>
<evidence type="ECO:0000313" key="2">
    <source>
        <dbReference type="EMBL" id="JAD91392.1"/>
    </source>
</evidence>
<evidence type="ECO:0000256" key="1">
    <source>
        <dbReference type="SAM" id="Phobius"/>
    </source>
</evidence>
<accession>A0A0A9E5X8</accession>
<proteinExistence type="predicted"/>
<keyword evidence="1" id="KW-1133">Transmembrane helix</keyword>
<feature type="transmembrane region" description="Helical" evidence="1">
    <location>
        <begin position="53"/>
        <end position="69"/>
    </location>
</feature>
<reference evidence="2" key="2">
    <citation type="journal article" date="2015" name="Data Brief">
        <title>Shoot transcriptome of the giant reed, Arundo donax.</title>
        <authorList>
            <person name="Barrero R.A."/>
            <person name="Guerrero F.D."/>
            <person name="Moolhuijzen P."/>
            <person name="Goolsby J.A."/>
            <person name="Tidwell J."/>
            <person name="Bellgard S.E."/>
            <person name="Bellgard M.I."/>
        </authorList>
    </citation>
    <scope>NUCLEOTIDE SEQUENCE</scope>
    <source>
        <tissue evidence="2">Shoot tissue taken approximately 20 cm above the soil surface</tissue>
    </source>
</reference>
<organism evidence="2">
    <name type="scientific">Arundo donax</name>
    <name type="common">Giant reed</name>
    <name type="synonym">Donax arundinaceus</name>
    <dbReference type="NCBI Taxonomy" id="35708"/>
    <lineage>
        <taxon>Eukaryota</taxon>
        <taxon>Viridiplantae</taxon>
        <taxon>Streptophyta</taxon>
        <taxon>Embryophyta</taxon>
        <taxon>Tracheophyta</taxon>
        <taxon>Spermatophyta</taxon>
        <taxon>Magnoliopsida</taxon>
        <taxon>Liliopsida</taxon>
        <taxon>Poales</taxon>
        <taxon>Poaceae</taxon>
        <taxon>PACMAD clade</taxon>
        <taxon>Arundinoideae</taxon>
        <taxon>Arundineae</taxon>
        <taxon>Arundo</taxon>
    </lineage>
</organism>
<dbReference type="EMBL" id="GBRH01206503">
    <property type="protein sequence ID" value="JAD91392.1"/>
    <property type="molecule type" value="Transcribed_RNA"/>
</dbReference>
<sequence length="96" mass="10693">MASSFISMYSDLEASNNTWKEKQWREGNTSLRSSCNDGLFIASIWCRLSSMKLLAIISVGTTMFFLLPLKLKTGGLSYAISVNCLYVSIVYNGFNS</sequence>
<keyword evidence="1" id="KW-0812">Transmembrane</keyword>
<feature type="transmembrane region" description="Helical" evidence="1">
    <location>
        <begin position="75"/>
        <end position="94"/>
    </location>
</feature>